<evidence type="ECO:0000259" key="1">
    <source>
        <dbReference type="Pfam" id="PF13682"/>
    </source>
</evidence>
<dbReference type="InterPro" id="IPR036061">
    <property type="entry name" value="CheW-like_dom_sf"/>
</dbReference>
<proteinExistence type="predicted"/>
<dbReference type="Pfam" id="PF13682">
    <property type="entry name" value="CZB"/>
    <property type="match status" value="1"/>
</dbReference>
<dbReference type="RefSeq" id="WP_260998258.1">
    <property type="nucleotide sequence ID" value="NZ_CP054475.1"/>
</dbReference>
<evidence type="ECO:0000313" key="2">
    <source>
        <dbReference type="EMBL" id="UXD86282.1"/>
    </source>
</evidence>
<name>A0ABY6A5B6_9GAMM</name>
<dbReference type="Proteomes" id="UP001065322">
    <property type="component" value="Chromosome"/>
</dbReference>
<accession>A0ABY6A5B6</accession>
<protein>
    <submittedName>
        <fullName evidence="2">CZB domain-containing protein</fullName>
    </submittedName>
</protein>
<dbReference type="SUPFAM" id="SSF50341">
    <property type="entry name" value="CheW-like"/>
    <property type="match status" value="1"/>
</dbReference>
<organism evidence="2 3">
    <name type="scientific">Thalassolituus hydrocarboniclasticus</name>
    <dbReference type="NCBI Taxonomy" id="2742796"/>
    <lineage>
        <taxon>Bacteria</taxon>
        <taxon>Pseudomonadati</taxon>
        <taxon>Pseudomonadota</taxon>
        <taxon>Gammaproteobacteria</taxon>
        <taxon>Oceanospirillales</taxon>
        <taxon>Oceanospirillaceae</taxon>
        <taxon>Thalassolituus</taxon>
    </lineage>
</organism>
<feature type="domain" description="Chemoreceptor zinc-binding" evidence="1">
    <location>
        <begin position="84"/>
        <end position="147"/>
    </location>
</feature>
<sequence>MEYLSFRHARQHFAVPIESVRFIAAESALTPTQVATGKGQQFDMVEFEGQACIILSLARLLNQPSERSKSRDLLALLQAREQDHINWLNTLKNCLQHGGSFDLARDPHQCKFGQWYDHFQTEDNQLQHVLRSFDEPHKRIHALADQLLTLRDNDQAEEALQILNNQGSNTLQRLRDLFAEVSAMVRSSIRPTVIMLQSSEQQTLGLRVDDVGEVFSCNAAQLEKEQQDYMPPFARGWLKGIRIGGNEVTIMEINPARLLSSTAINEGQMLA</sequence>
<keyword evidence="3" id="KW-1185">Reference proteome</keyword>
<dbReference type="InterPro" id="IPR025991">
    <property type="entry name" value="Chemoreceptor_zinc-bind_dom"/>
</dbReference>
<dbReference type="Gene3D" id="1.20.120.30">
    <property type="entry name" value="Aspartate receptor, ligand-binding domain"/>
    <property type="match status" value="1"/>
</dbReference>
<reference evidence="3" key="1">
    <citation type="submission" date="2020-06" db="EMBL/GenBank/DDBJ databases">
        <title>Thalassolituus marinus alknpb1M-1, a hydrocarbon-degrading bacterium isolated from the deep-sea overlying water using an in-situ strategy from the South China Sea basin.</title>
        <authorList>
            <person name="Dong C."/>
            <person name="Chen Y."/>
            <person name="Shao Z."/>
        </authorList>
    </citation>
    <scope>NUCLEOTIDE SEQUENCE [LARGE SCALE GENOMIC DNA]</scope>
    <source>
        <strain evidence="3">alknpb1M-1</strain>
    </source>
</reference>
<gene>
    <name evidence="2" type="ORF">HUF19_01930</name>
</gene>
<dbReference type="EMBL" id="CP054475">
    <property type="protein sequence ID" value="UXD86282.1"/>
    <property type="molecule type" value="Genomic_DNA"/>
</dbReference>
<evidence type="ECO:0000313" key="3">
    <source>
        <dbReference type="Proteomes" id="UP001065322"/>
    </source>
</evidence>